<dbReference type="CDD" id="cd17536">
    <property type="entry name" value="REC_YesN-like"/>
    <property type="match status" value="1"/>
</dbReference>
<dbReference type="PANTHER" id="PTHR43280">
    <property type="entry name" value="ARAC-FAMILY TRANSCRIPTIONAL REGULATOR"/>
    <property type="match status" value="1"/>
</dbReference>
<dbReference type="PROSITE" id="PS01124">
    <property type="entry name" value="HTH_ARAC_FAMILY_2"/>
    <property type="match status" value="1"/>
</dbReference>
<gene>
    <name evidence="7" type="ORF">GCM10008018_24920</name>
</gene>
<proteinExistence type="predicted"/>
<dbReference type="InterPro" id="IPR018060">
    <property type="entry name" value="HTH_AraC"/>
</dbReference>
<keyword evidence="1" id="KW-0805">Transcription regulation</keyword>
<dbReference type="SMART" id="SM00342">
    <property type="entry name" value="HTH_ARAC"/>
    <property type="match status" value="1"/>
</dbReference>
<keyword evidence="2" id="KW-0238">DNA-binding</keyword>
<dbReference type="RefSeq" id="WP_189011908.1">
    <property type="nucleotide sequence ID" value="NZ_BMHE01000010.1"/>
</dbReference>
<feature type="modified residue" description="4-aspartylphosphate" evidence="4">
    <location>
        <position position="51"/>
    </location>
</feature>
<dbReference type="SMART" id="SM00448">
    <property type="entry name" value="REC"/>
    <property type="match status" value="1"/>
</dbReference>
<dbReference type="InterPro" id="IPR018062">
    <property type="entry name" value="HTH_AraC-typ_CS"/>
</dbReference>
<keyword evidence="3" id="KW-0804">Transcription</keyword>
<dbReference type="InterPro" id="IPR001789">
    <property type="entry name" value="Sig_transdc_resp-reg_receiver"/>
</dbReference>
<dbReference type="SUPFAM" id="SSF46689">
    <property type="entry name" value="Homeodomain-like"/>
    <property type="match status" value="2"/>
</dbReference>
<dbReference type="InterPro" id="IPR009057">
    <property type="entry name" value="Homeodomain-like_sf"/>
</dbReference>
<protein>
    <recommendedName>
        <fullName evidence="9">Response regulator</fullName>
    </recommendedName>
</protein>
<evidence type="ECO:0000256" key="3">
    <source>
        <dbReference type="ARBA" id="ARBA00023163"/>
    </source>
</evidence>
<dbReference type="PROSITE" id="PS50110">
    <property type="entry name" value="RESPONSE_REGULATORY"/>
    <property type="match status" value="1"/>
</dbReference>
<keyword evidence="8" id="KW-1185">Reference proteome</keyword>
<evidence type="ECO:0000259" key="6">
    <source>
        <dbReference type="PROSITE" id="PS50110"/>
    </source>
</evidence>
<evidence type="ECO:0000256" key="1">
    <source>
        <dbReference type="ARBA" id="ARBA00023015"/>
    </source>
</evidence>
<evidence type="ECO:0000256" key="4">
    <source>
        <dbReference type="PROSITE-ProRule" id="PRU00169"/>
    </source>
</evidence>
<dbReference type="InterPro" id="IPR011006">
    <property type="entry name" value="CheY-like_superfamily"/>
</dbReference>
<reference evidence="8" key="1">
    <citation type="journal article" date="2019" name="Int. J. Syst. Evol. Microbiol.">
        <title>The Global Catalogue of Microorganisms (GCM) 10K type strain sequencing project: providing services to taxonomists for standard genome sequencing and annotation.</title>
        <authorList>
            <consortium name="The Broad Institute Genomics Platform"/>
            <consortium name="The Broad Institute Genome Sequencing Center for Infectious Disease"/>
            <person name="Wu L."/>
            <person name="Ma J."/>
        </authorList>
    </citation>
    <scope>NUCLEOTIDE SEQUENCE [LARGE SCALE GENOMIC DNA]</scope>
    <source>
        <strain evidence="8">CGMCC 1.15043</strain>
    </source>
</reference>
<dbReference type="EMBL" id="BMHE01000010">
    <property type="protein sequence ID" value="GFZ78457.1"/>
    <property type="molecule type" value="Genomic_DNA"/>
</dbReference>
<accession>A0ABQ1EM89</accession>
<evidence type="ECO:0000313" key="8">
    <source>
        <dbReference type="Proteomes" id="UP000615455"/>
    </source>
</evidence>
<dbReference type="Gene3D" id="1.10.10.60">
    <property type="entry name" value="Homeodomain-like"/>
    <property type="match status" value="2"/>
</dbReference>
<evidence type="ECO:0000256" key="2">
    <source>
        <dbReference type="ARBA" id="ARBA00023125"/>
    </source>
</evidence>
<feature type="domain" description="Response regulatory" evidence="6">
    <location>
        <begin position="2"/>
        <end position="116"/>
    </location>
</feature>
<comment type="caution">
    <text evidence="7">The sequence shown here is derived from an EMBL/GenBank/DDBJ whole genome shotgun (WGS) entry which is preliminary data.</text>
</comment>
<dbReference type="SUPFAM" id="SSF52172">
    <property type="entry name" value="CheY-like"/>
    <property type="match status" value="1"/>
</dbReference>
<dbReference type="Proteomes" id="UP000615455">
    <property type="component" value="Unassembled WGS sequence"/>
</dbReference>
<dbReference type="Gene3D" id="3.40.50.2300">
    <property type="match status" value="1"/>
</dbReference>
<name>A0ABQ1EM89_9BACL</name>
<dbReference type="Pfam" id="PF00072">
    <property type="entry name" value="Response_reg"/>
    <property type="match status" value="1"/>
</dbReference>
<evidence type="ECO:0000259" key="5">
    <source>
        <dbReference type="PROSITE" id="PS01124"/>
    </source>
</evidence>
<dbReference type="Pfam" id="PF12833">
    <property type="entry name" value="HTH_18"/>
    <property type="match status" value="1"/>
</dbReference>
<keyword evidence="4" id="KW-0597">Phosphoprotein</keyword>
<organism evidence="7 8">
    <name type="scientific">Paenibacillus marchantiophytorum</name>
    <dbReference type="NCBI Taxonomy" id="1619310"/>
    <lineage>
        <taxon>Bacteria</taxon>
        <taxon>Bacillati</taxon>
        <taxon>Bacillota</taxon>
        <taxon>Bacilli</taxon>
        <taxon>Bacillales</taxon>
        <taxon>Paenibacillaceae</taxon>
        <taxon>Paenibacillus</taxon>
    </lineage>
</organism>
<dbReference type="PANTHER" id="PTHR43280:SF30">
    <property type="entry name" value="MMSAB OPERON REGULATORY PROTEIN"/>
    <property type="match status" value="1"/>
</dbReference>
<sequence>MKLLIVEDEAPVRKHMKWMLEDSGIELWEAENGREALDVLEHKAIDIMLTDIRMPIIDGIELIQQCKLLYPRLWSIVLSNYAEFDLAQLALRYGAKNYLLKATVSKESLVSELNRAYENSRNESLEKGRLDSNELLMVQNSLFYEWLHQRINTAELIKRSMKLNVQVFQFEETQSMFTFLEVDRFTDWCASKFNCQADLAIYAFMNVAVEVIKQFHPKNELFHLENARFILLDFGECNREKHDEKMKGVQLALQQFLKLEASLITGYEFTTMDSFIEKVRHSVNDMTQLFYCMPACLISPNEQESTSKDIDLYSFFQNIEVENENNYTMNSNLPMWIESFFDLVRYLKRQPSTVKEDLKFLITFIEKKGYSVTEDLKTEISRKQAYRLNDYKIIFEQWLNDYHYMGTHRKEIVEALNYIHEHYSNKFTVDDICNHINISRSHFSKLFKEHQGVSVIEYVEGVRMKQARVLLRTTPLTISEIADRIGVQDIFYFSKLYKKYYKVNPSKDRSML</sequence>
<evidence type="ECO:0000313" key="7">
    <source>
        <dbReference type="EMBL" id="GFZ78457.1"/>
    </source>
</evidence>
<dbReference type="PROSITE" id="PS00041">
    <property type="entry name" value="HTH_ARAC_FAMILY_1"/>
    <property type="match status" value="1"/>
</dbReference>
<feature type="domain" description="HTH araC/xylS-type" evidence="5">
    <location>
        <begin position="413"/>
        <end position="511"/>
    </location>
</feature>
<evidence type="ECO:0008006" key="9">
    <source>
        <dbReference type="Google" id="ProtNLM"/>
    </source>
</evidence>